<keyword evidence="7" id="KW-0479">Metal-binding</keyword>
<gene>
    <name evidence="22" type="primary">ATP13A3</name>
</gene>
<dbReference type="GO" id="GO:0031902">
    <property type="term" value="C:late endosome membrane"/>
    <property type="evidence" value="ECO:0007669"/>
    <property type="project" value="UniProtKB-SubCell"/>
</dbReference>
<dbReference type="SUPFAM" id="SSF81665">
    <property type="entry name" value="Calcium ATPase, transmembrane domain M"/>
    <property type="match status" value="1"/>
</dbReference>
<evidence type="ECO:0000259" key="21">
    <source>
        <dbReference type="Pfam" id="PF00690"/>
    </source>
</evidence>
<evidence type="ECO:0000256" key="18">
    <source>
        <dbReference type="SAM" id="Phobius"/>
    </source>
</evidence>
<evidence type="ECO:0000256" key="16">
    <source>
        <dbReference type="ARBA" id="ARBA00049360"/>
    </source>
</evidence>
<dbReference type="SUPFAM" id="SSF81653">
    <property type="entry name" value="Calcium ATPase, transduction domain A"/>
    <property type="match status" value="1"/>
</dbReference>
<dbReference type="Pfam" id="PF00122">
    <property type="entry name" value="E1-E2_ATPase"/>
    <property type="match status" value="1"/>
</dbReference>
<dbReference type="InterPro" id="IPR004014">
    <property type="entry name" value="ATPase_P-typ_cation-transptr_N"/>
</dbReference>
<dbReference type="Gene3D" id="3.40.50.1100">
    <property type="match status" value="2"/>
</dbReference>
<feature type="transmembrane region" description="Helical" evidence="18">
    <location>
        <begin position="788"/>
        <end position="810"/>
    </location>
</feature>
<dbReference type="GO" id="GO:0019829">
    <property type="term" value="F:ATPase-coupled monoatomic cation transmembrane transporter activity"/>
    <property type="evidence" value="ECO:0007669"/>
    <property type="project" value="TreeGrafter"/>
</dbReference>
<protein>
    <recommendedName>
        <fullName evidence="4">L-serine ammonia-lyase</fullName>
        <ecNumber evidence="4">4.3.1.17</ecNumber>
    </recommendedName>
</protein>
<comment type="cofactor">
    <cofactor evidence="1">
        <name>pyridoxal 5'-phosphate</name>
        <dbReference type="ChEBI" id="CHEBI:597326"/>
    </cofactor>
</comment>
<evidence type="ECO:0000256" key="6">
    <source>
        <dbReference type="ARBA" id="ARBA00022692"/>
    </source>
</evidence>
<evidence type="ECO:0000256" key="9">
    <source>
        <dbReference type="ARBA" id="ARBA00022753"/>
    </source>
</evidence>
<comment type="catalytic activity">
    <reaction evidence="16">
        <text>ATP + H2O = ADP + phosphate + H(+)</text>
        <dbReference type="Rhea" id="RHEA:13065"/>
        <dbReference type="ChEBI" id="CHEBI:15377"/>
        <dbReference type="ChEBI" id="CHEBI:15378"/>
        <dbReference type="ChEBI" id="CHEBI:30616"/>
        <dbReference type="ChEBI" id="CHEBI:43474"/>
        <dbReference type="ChEBI" id="CHEBI:456216"/>
    </reaction>
</comment>
<dbReference type="SUPFAM" id="SSF56784">
    <property type="entry name" value="HAD-like"/>
    <property type="match status" value="1"/>
</dbReference>
<feature type="non-terminal residue" evidence="22">
    <location>
        <position position="1"/>
    </location>
</feature>
<dbReference type="InterPro" id="IPR008250">
    <property type="entry name" value="ATPase_P-typ_transduc_dom_A_sf"/>
</dbReference>
<dbReference type="NCBIfam" id="TIGR01494">
    <property type="entry name" value="ATPase_P-type"/>
    <property type="match status" value="1"/>
</dbReference>
<dbReference type="SUPFAM" id="SSF81660">
    <property type="entry name" value="Metal cation-transporting ATPase, ATP-binding domain N"/>
    <property type="match status" value="1"/>
</dbReference>
<dbReference type="FunFam" id="3.40.1110.10:FF:000026">
    <property type="entry name" value="Cation-transporting ATPase"/>
    <property type="match status" value="1"/>
</dbReference>
<evidence type="ECO:0000256" key="11">
    <source>
        <dbReference type="ARBA" id="ARBA00022842"/>
    </source>
</evidence>
<evidence type="ECO:0000256" key="14">
    <source>
        <dbReference type="ARBA" id="ARBA00022989"/>
    </source>
</evidence>
<proteinExistence type="evidence at transcript level"/>
<evidence type="ECO:0000256" key="12">
    <source>
        <dbReference type="ARBA" id="ARBA00022898"/>
    </source>
</evidence>
<evidence type="ECO:0000256" key="1">
    <source>
        <dbReference type="ARBA" id="ARBA00001933"/>
    </source>
</evidence>
<keyword evidence="15 18" id="KW-0472">Membrane</keyword>
<dbReference type="OrthoDB" id="4418812at2759"/>
<comment type="catalytic activity">
    <reaction evidence="17">
        <text>L-serine = pyruvate + NH4(+)</text>
        <dbReference type="Rhea" id="RHEA:19169"/>
        <dbReference type="ChEBI" id="CHEBI:15361"/>
        <dbReference type="ChEBI" id="CHEBI:28938"/>
        <dbReference type="ChEBI" id="CHEBI:33384"/>
        <dbReference type="EC" id="4.3.1.17"/>
    </reaction>
</comment>
<dbReference type="Gene3D" id="3.40.1110.10">
    <property type="entry name" value="Calcium-transporting ATPase, cytoplasmic domain N"/>
    <property type="match status" value="1"/>
</dbReference>
<evidence type="ECO:0000256" key="10">
    <source>
        <dbReference type="ARBA" id="ARBA00022840"/>
    </source>
</evidence>
<keyword evidence="13" id="KW-1278">Translocase</keyword>
<dbReference type="PROSITE" id="PS00154">
    <property type="entry name" value="ATPASE_E1_E2"/>
    <property type="match status" value="1"/>
</dbReference>
<evidence type="ECO:0000259" key="19">
    <source>
        <dbReference type="Pfam" id="PF00122"/>
    </source>
</evidence>
<dbReference type="Gene3D" id="2.70.150.10">
    <property type="entry name" value="Calcium-transporting ATPase, cytoplasmic transduction domain A"/>
    <property type="match status" value="1"/>
</dbReference>
<keyword evidence="9" id="KW-0967">Endosome</keyword>
<dbReference type="PRINTS" id="PR00121">
    <property type="entry name" value="NAKATPASE"/>
</dbReference>
<dbReference type="InterPro" id="IPR006544">
    <property type="entry name" value="P-type_TPase_V"/>
</dbReference>
<keyword evidence="10" id="KW-0067">ATP-binding</keyword>
<dbReference type="GO" id="GO:0140358">
    <property type="term" value="F:P-type transmembrane transporter activity"/>
    <property type="evidence" value="ECO:0007669"/>
    <property type="project" value="InterPro"/>
</dbReference>
<dbReference type="PROSITE" id="PS00165">
    <property type="entry name" value="DEHYDRATASE_SER_THR"/>
    <property type="match status" value="1"/>
</dbReference>
<accession>T2M5X6</accession>
<evidence type="ECO:0000256" key="5">
    <source>
        <dbReference type="ARBA" id="ARBA00022553"/>
    </source>
</evidence>
<dbReference type="Pfam" id="PF00291">
    <property type="entry name" value="PALP"/>
    <property type="match status" value="1"/>
</dbReference>
<dbReference type="Gene3D" id="1.20.1110.10">
    <property type="entry name" value="Calcium-transporting ATPase, transmembrane domain"/>
    <property type="match status" value="1"/>
</dbReference>
<dbReference type="PANTHER" id="PTHR45630">
    <property type="entry name" value="CATION-TRANSPORTING ATPASE-RELATED"/>
    <property type="match status" value="1"/>
</dbReference>
<feature type="transmembrane region" description="Helical" evidence="18">
    <location>
        <begin position="359"/>
        <end position="380"/>
    </location>
</feature>
<organism evidence="22">
    <name type="scientific">Hydra vulgaris</name>
    <name type="common">Hydra</name>
    <name type="synonym">Hydra attenuata</name>
    <dbReference type="NCBI Taxonomy" id="6087"/>
    <lineage>
        <taxon>Eukaryota</taxon>
        <taxon>Metazoa</taxon>
        <taxon>Cnidaria</taxon>
        <taxon>Hydrozoa</taxon>
        <taxon>Hydroidolina</taxon>
        <taxon>Anthoathecata</taxon>
        <taxon>Aplanulata</taxon>
        <taxon>Hydridae</taxon>
        <taxon>Hydra</taxon>
    </lineage>
</organism>
<dbReference type="GO" id="GO:0005524">
    <property type="term" value="F:ATP binding"/>
    <property type="evidence" value="ECO:0007669"/>
    <property type="project" value="UniProtKB-KW"/>
</dbReference>
<evidence type="ECO:0000256" key="13">
    <source>
        <dbReference type="ARBA" id="ARBA00022967"/>
    </source>
</evidence>
<keyword evidence="8" id="KW-0547">Nucleotide-binding</keyword>
<evidence type="ECO:0000256" key="2">
    <source>
        <dbReference type="ARBA" id="ARBA00004107"/>
    </source>
</evidence>
<dbReference type="InterPro" id="IPR018303">
    <property type="entry name" value="ATPase_P-typ_P_site"/>
</dbReference>
<dbReference type="InterPro" id="IPR023299">
    <property type="entry name" value="ATPase_P-typ_cyto_dom_N"/>
</dbReference>
<dbReference type="FunFam" id="1.20.1110.10:FF:000023">
    <property type="entry name" value="Cation-transporting ATPase"/>
    <property type="match status" value="1"/>
</dbReference>
<dbReference type="InterPro" id="IPR023214">
    <property type="entry name" value="HAD_sf"/>
</dbReference>
<keyword evidence="11" id="KW-0460">Magnesium</keyword>
<feature type="transmembrane region" description="Helical" evidence="18">
    <location>
        <begin position="855"/>
        <end position="878"/>
    </location>
</feature>
<dbReference type="NCBIfam" id="TIGR01657">
    <property type="entry name" value="P-ATPase-V"/>
    <property type="match status" value="1"/>
</dbReference>
<evidence type="ECO:0000256" key="4">
    <source>
        <dbReference type="ARBA" id="ARBA00012093"/>
    </source>
</evidence>
<evidence type="ECO:0000313" key="22">
    <source>
        <dbReference type="EMBL" id="CDG67320.1"/>
    </source>
</evidence>
<evidence type="ECO:0000256" key="8">
    <source>
        <dbReference type="ARBA" id="ARBA00022741"/>
    </source>
</evidence>
<dbReference type="InterPro" id="IPR036412">
    <property type="entry name" value="HAD-like_sf"/>
</dbReference>
<dbReference type="GO" id="GO:0003941">
    <property type="term" value="F:L-serine ammonia-lyase activity"/>
    <property type="evidence" value="ECO:0007669"/>
    <property type="project" value="UniProtKB-EC"/>
</dbReference>
<comment type="similarity">
    <text evidence="3">Belongs to the cation transport ATPase (P-type) (TC 3.A.3) family. Type V subfamily.</text>
</comment>
<dbReference type="InterPro" id="IPR001757">
    <property type="entry name" value="P_typ_ATPase"/>
</dbReference>
<dbReference type="SUPFAM" id="SSF53686">
    <property type="entry name" value="Tryptophan synthase beta subunit-like PLP-dependent enzymes"/>
    <property type="match status" value="1"/>
</dbReference>
<keyword evidence="14 18" id="KW-1133">Transmembrane helix</keyword>
<dbReference type="InterPro" id="IPR059000">
    <property type="entry name" value="ATPase_P-type_domA"/>
</dbReference>
<feature type="transmembrane region" description="Helical" evidence="18">
    <location>
        <begin position="320"/>
        <end position="339"/>
    </location>
</feature>
<name>T2M5X6_HYDVU</name>
<dbReference type="Pfam" id="PF00690">
    <property type="entry name" value="Cation_ATPase_N"/>
    <property type="match status" value="1"/>
</dbReference>
<dbReference type="Gene3D" id="3.40.50.1000">
    <property type="entry name" value="HAD superfamily/HAD-like"/>
    <property type="match status" value="1"/>
</dbReference>
<evidence type="ECO:0000256" key="15">
    <source>
        <dbReference type="ARBA" id="ARBA00023136"/>
    </source>
</evidence>
<feature type="domain" description="P-type ATPase A" evidence="19">
    <location>
        <begin position="180"/>
        <end position="306"/>
    </location>
</feature>
<dbReference type="Pfam" id="PF13246">
    <property type="entry name" value="Cation_ATPase"/>
    <property type="match status" value="1"/>
</dbReference>
<dbReference type="GO" id="GO:0006520">
    <property type="term" value="P:amino acid metabolic process"/>
    <property type="evidence" value="ECO:0007669"/>
    <property type="project" value="InterPro"/>
</dbReference>
<dbReference type="PRINTS" id="PR00119">
    <property type="entry name" value="CATATPASE"/>
</dbReference>
<dbReference type="GO" id="GO:0006874">
    <property type="term" value="P:intracellular calcium ion homeostasis"/>
    <property type="evidence" value="ECO:0007669"/>
    <property type="project" value="TreeGrafter"/>
</dbReference>
<dbReference type="EC" id="4.3.1.17" evidence="4"/>
<reference evidence="22" key="1">
    <citation type="journal article" date="2013" name="Genome Biol. Evol.">
        <title>Punctuated emergences of genetic and phenotypic innovations in eumetazoan, bilaterian, euteleostome, and hominidae ancestors.</title>
        <authorList>
            <person name="Wenger Y."/>
            <person name="Galliot B."/>
        </authorList>
    </citation>
    <scope>NUCLEOTIDE SEQUENCE</scope>
    <source>
        <tissue evidence="22">Whole animals</tissue>
    </source>
</reference>
<feature type="transmembrane region" description="Helical" evidence="18">
    <location>
        <begin position="903"/>
        <end position="923"/>
    </location>
</feature>
<evidence type="ECO:0000256" key="7">
    <source>
        <dbReference type="ARBA" id="ARBA00022723"/>
    </source>
</evidence>
<keyword evidence="6 18" id="KW-0812">Transmembrane</keyword>
<dbReference type="InterPro" id="IPR036052">
    <property type="entry name" value="TrpB-like_PALP_sf"/>
</dbReference>
<dbReference type="InterPro" id="IPR023298">
    <property type="entry name" value="ATPase_P-typ_TM_dom_sf"/>
</dbReference>
<dbReference type="PANTHER" id="PTHR45630:SF8">
    <property type="entry name" value="CATION-TRANSPORTING ATPASE"/>
    <property type="match status" value="1"/>
</dbReference>
<feature type="domain" description="Tryptophan synthase beta chain-like PALP" evidence="20">
    <location>
        <begin position="1036"/>
        <end position="1218"/>
    </location>
</feature>
<dbReference type="GO" id="GO:0046872">
    <property type="term" value="F:metal ion binding"/>
    <property type="evidence" value="ECO:0007669"/>
    <property type="project" value="UniProtKB-KW"/>
</dbReference>
<dbReference type="GO" id="GO:0030170">
    <property type="term" value="F:pyridoxal phosphate binding"/>
    <property type="evidence" value="ECO:0007669"/>
    <property type="project" value="InterPro"/>
</dbReference>
<dbReference type="AlphaFoldDB" id="T2M5X6"/>
<sequence length="1245" mass="140193">MTHSRCKLSLASKVLLLDSFNASFVEPVREYQHNQKVLFSSQSIIGITGNYKYFFHKHLKYVFDEKNDKFFPVGGIENQETFMNLHEMSKGLSEDIRKQALLWHGSNLIDIKIKSLPLLFAEECTNPFYIFQVFSCIIWFLESYFYFAGVIIFITLTSIMISIYETRKQLITLNKMVTTSTTVSILQSDGRVTEISSQNLVPGDVIVLPKFRSTLYCDAALVSGTVIVNESMLTGESVPVTKISISRPNNFNAPNNEIFNTTKHSRNTLFCGTEVLQTRYYGDEKVLAVVIRTGFTTMKGELIRSILFPKPVDFKFFTDALKFIGVLFVFALIGCGYAFYAFYKNGFATFLLVLKSLDIFTIAVPPALPAAMSVGTVYALQRLKKQGIFCISPLRINISGRLDLFCFDKTGTLTEDGLDFCGVLRLNDETFSEIENDVGTNNDNVTIAMATCHSLTTINNELCGDSLDIKMFQATNWILEEPGAETERYENIVPLIAKSQNQSVLLSEALEKQDFPLEVAILKQYTFSSELQRMSVVTRRLGSKHMNVYVKGSPEMVASLCKQETLPKTFDECLTSIAKKGYRIIALAYKELPKKLHWHKVQHFERSQIECELIFLGDNILTAESVARECGIVPSSHKVISITLSNDDSRKLIFSAGGLSEELKQENENLFLHRQYHLAVTGKAFSVIKEYHPSLYSRLLICGTIFARMLPDQKTSLVEDFQNIGYIVGMCGDGANDCGALKRAHTGISLSEAEASVASPFTSKVQNISCVLQVIKEGRCALVTSFNLFKFMALYSMIQYSSVLLLYSISSNLGDFQFLYIDLFIITSFAVTMGRTGPTDFLSPKPPLDRLMHPNVLFSIVMQIITQTGFQVLFFFYAKTLPNYSFEHQTRGVLVIENFENTILFTATSFQYVLIALVFSPGFPYRKPFYRNLLVSYIIDFLIVDSNCMRTFLNFLDRKKGEKKIYQQLIPHFTTEPTLNEFDEFCNSGNFIMMNSITLGSLQLLREKMKKHPNLCFVTPTLLGLEQQVQNELPVKIKSLSIKLESMQCTGSFKARGVLSQFLELSSEDCKNKRILVTMSAGNYGKAFAYISGEENMPAVVCMPESAPEDRRETIKSFGAKVLLCSRSELMDTVNNHVKNHNSLFLHSFDDIQLIKGHASAGLELVEQLPKEPDIIVVCCGGGGFLAGVSLAVRFYGWTSTKIYGVEPDAVFMKTKSWIGKDILEQTLTKTTVGEYWMQTGERTS</sequence>
<keyword evidence="12" id="KW-0663">Pyridoxal phosphate</keyword>
<dbReference type="EMBL" id="HAAD01001088">
    <property type="protein sequence ID" value="CDG67320.1"/>
    <property type="molecule type" value="mRNA"/>
</dbReference>
<evidence type="ECO:0000256" key="3">
    <source>
        <dbReference type="ARBA" id="ARBA00006000"/>
    </source>
</evidence>
<dbReference type="GO" id="GO:0016887">
    <property type="term" value="F:ATP hydrolysis activity"/>
    <property type="evidence" value="ECO:0007669"/>
    <property type="project" value="InterPro"/>
</dbReference>
<feature type="transmembrane region" description="Helical" evidence="18">
    <location>
        <begin position="144"/>
        <end position="164"/>
    </location>
</feature>
<evidence type="ECO:0000259" key="20">
    <source>
        <dbReference type="Pfam" id="PF00291"/>
    </source>
</evidence>
<comment type="subcellular location">
    <subcellularLocation>
        <location evidence="2">Late endosome membrane</location>
        <topology evidence="2">Multi-pass membrane protein</topology>
    </subcellularLocation>
</comment>
<feature type="domain" description="Cation-transporting P-type ATPase N-terminal" evidence="21">
    <location>
        <begin position="79"/>
        <end position="139"/>
    </location>
</feature>
<dbReference type="InterPro" id="IPR000634">
    <property type="entry name" value="Ser/Thr_deHydtase_PyrdxlP-BS"/>
</dbReference>
<evidence type="ECO:0000256" key="17">
    <source>
        <dbReference type="ARBA" id="ARBA00049406"/>
    </source>
</evidence>
<keyword evidence="5" id="KW-0597">Phosphoprotein</keyword>
<dbReference type="InterPro" id="IPR001926">
    <property type="entry name" value="TrpB-like_PALP"/>
</dbReference>